<dbReference type="NCBIfam" id="NF002753">
    <property type="entry name" value="PRK02797.1-2"/>
    <property type="match status" value="1"/>
</dbReference>
<dbReference type="HAMAP" id="MF_01002">
    <property type="entry name" value="WecF_RffT"/>
    <property type="match status" value="1"/>
</dbReference>
<dbReference type="EMBL" id="CP025084">
    <property type="protein sequence ID" value="AUH03341.1"/>
    <property type="molecule type" value="Genomic_DNA"/>
</dbReference>
<comment type="catalytic activity">
    <reaction evidence="6">
        <text>beta-D-ManNAcA-(1-&gt;4)-alpha-D-GlcNAc-di-trans,octa-cis-undecaprenyl diphosphate + dTDP-4-acetamido-4,6-dideoxy-alpha-D-galactose = alpha-D-FucNAc4-(1-&gt;4)-beta-D-ManNAcA-(1-&gt;4)-D-GlcNAc-undecaprenyl diphosphate + dTDP + H(+)</text>
        <dbReference type="Rhea" id="RHEA:28759"/>
        <dbReference type="ChEBI" id="CHEBI:15378"/>
        <dbReference type="ChEBI" id="CHEBI:58369"/>
        <dbReference type="ChEBI" id="CHEBI:61495"/>
        <dbReference type="ChEBI" id="CHEBI:61496"/>
        <dbReference type="ChEBI" id="CHEBI:68493"/>
        <dbReference type="EC" id="2.4.1.325"/>
    </reaction>
</comment>
<reference evidence="7 10" key="3">
    <citation type="submission" date="2017-11" db="EMBL/GenBank/DDBJ databases">
        <title>Complete genome sequence of Serratia sp. ATCC 39006 LacA.</title>
        <authorList>
            <person name="Hampton H.G."/>
            <person name="Jackson S.A."/>
            <person name="Jauregui R."/>
            <person name="Poulter G.T.M."/>
            <person name="Salmond G.P.C."/>
            <person name="Fineran P.C."/>
        </authorList>
    </citation>
    <scope>NUCLEOTIDE SEQUENCE [LARGE SCALE GENOMIC DNA]</scope>
    <source>
        <strain evidence="7 10">ATCC 39006</strain>
    </source>
</reference>
<dbReference type="Proteomes" id="UP000017700">
    <property type="component" value="Chromosome"/>
</dbReference>
<accession>A0A2I5TFK0</accession>
<keyword evidence="9" id="KW-1185">Reference proteome</keyword>
<evidence type="ECO:0000256" key="2">
    <source>
        <dbReference type="ARBA" id="ARBA00022519"/>
    </source>
</evidence>
<name>A0A2I5TFK0_SERS3</name>
<dbReference type="Proteomes" id="UP000233778">
    <property type="component" value="Chromosome"/>
</dbReference>
<organism evidence="8 9">
    <name type="scientific">Serratia sp. (strain ATCC 39006)</name>
    <name type="common">Prodigiosinella confusarubida</name>
    <dbReference type="NCBI Taxonomy" id="104623"/>
    <lineage>
        <taxon>Bacteria</taxon>
        <taxon>Pseudomonadati</taxon>
        <taxon>Pseudomonadota</taxon>
        <taxon>Gammaproteobacteria</taxon>
        <taxon>Enterobacterales</taxon>
        <taxon>Pectobacteriaceae</taxon>
        <taxon>Prodigiosinella</taxon>
    </lineage>
</organism>
<dbReference type="OrthoDB" id="6532169at2"/>
<evidence type="ECO:0000313" key="7">
    <source>
        <dbReference type="EMBL" id="AUG99026.1"/>
    </source>
</evidence>
<dbReference type="InterPro" id="IPR009993">
    <property type="entry name" value="WecF"/>
</dbReference>
<protein>
    <recommendedName>
        <fullName evidence="6">TDP-N-acetylfucosamine:lipid II N-acetylfucosaminyltransferase</fullName>
        <ecNumber evidence="6">2.4.1.325</ecNumber>
    </recommendedName>
    <alternativeName>
        <fullName evidence="6">4-alpha-L-fucosyltransferase</fullName>
    </alternativeName>
    <alternativeName>
        <fullName evidence="6">TDP-Fuc4NAc:lipid II Fuc4NAc transferase</fullName>
        <shortName evidence="6">Fuc4NAc transferase</shortName>
    </alternativeName>
</protein>
<evidence type="ECO:0000313" key="9">
    <source>
        <dbReference type="Proteomes" id="UP000017700"/>
    </source>
</evidence>
<reference evidence="8" key="2">
    <citation type="submission" date="2013-09" db="EMBL/GenBank/DDBJ databases">
        <authorList>
            <person name="Wang G."/>
            <person name="Yang Y."/>
            <person name="Su Y."/>
        </authorList>
    </citation>
    <scope>NUCLEOTIDE SEQUENCE</scope>
    <source>
        <strain evidence="8">ATCC 39006</strain>
    </source>
</reference>
<dbReference type="KEGG" id="serq:CWC46_03845"/>
<dbReference type="AlphaFoldDB" id="A0A2I5TFK0"/>
<keyword evidence="2 6" id="KW-0997">Cell inner membrane</keyword>
<comment type="subcellular location">
    <subcellularLocation>
        <location evidence="6">Cell inner membrane</location>
        <topology evidence="6">Peripheral membrane protein</topology>
    </subcellularLocation>
</comment>
<keyword evidence="1 6" id="KW-1003">Cell membrane</keyword>
<dbReference type="GO" id="GO:0005886">
    <property type="term" value="C:plasma membrane"/>
    <property type="evidence" value="ECO:0007669"/>
    <property type="project" value="UniProtKB-SubCell"/>
</dbReference>
<dbReference type="STRING" id="104623.Ser39006_00239"/>
<sequence length="361" mass="41410">MTTLIHVLGADIPHHNHTVLRFFNDTLSPQLPARQVQRFMVVARDTVPLNDFPALTIAFYPDKNTLAKAVVALAKADRDTRFFFHGQFNPLIWLALMSGGIKPSQAYWHIWGADLYEEATSWKYRLFYLMRRIAQRRVGHVFATRGDLFHYQQRTAQVGASLLYFPTRMTPEFDNAEHEKDPTAPLTILVGNSGDRTNRHIEALHAIHEQFGCRVRVLVPMGYPANNDVYISQVQQVGNSLFGVKYFQLLRLPMSFDDYLAMLRTCDLGYFIFNRQQGIGTLCLLIQCGIPFVISRKNPFRQDLTAQNLPVLFYGDVLDETVVRRAQRELALVNKQQIAFFYPNYLYGWRQALAQAAGESS</sequence>
<dbReference type="EMBL" id="CP025085">
    <property type="protein sequence ID" value="AUG99026.1"/>
    <property type="molecule type" value="Genomic_DNA"/>
</dbReference>
<dbReference type="Pfam" id="PF07429">
    <property type="entry name" value="Glyco_transf_56"/>
    <property type="match status" value="1"/>
</dbReference>
<dbReference type="GO" id="GO:0008417">
    <property type="term" value="F:fucosyltransferase activity"/>
    <property type="evidence" value="ECO:0007669"/>
    <property type="project" value="InterPro"/>
</dbReference>
<evidence type="ECO:0000256" key="5">
    <source>
        <dbReference type="ARBA" id="ARBA00023136"/>
    </source>
</evidence>
<comment type="similarity">
    <text evidence="6">Belongs to the glycosyltransferase 56 family.</text>
</comment>
<dbReference type="KEGG" id="sera:Ser39006_003845"/>
<dbReference type="RefSeq" id="WP_021013516.1">
    <property type="nucleotide sequence ID" value="NZ_CP025084.1"/>
</dbReference>
<reference evidence="8" key="4">
    <citation type="submission" date="2017-11" db="EMBL/GenBank/DDBJ databases">
        <title>Complete genome sequence of Serratia sp. ATCC 39006.</title>
        <authorList>
            <person name="Hampton H.G."/>
            <person name="Jackson S.A."/>
            <person name="Jauregui R."/>
            <person name="Poulter G.T.M."/>
            <person name="Salmond G.P.C."/>
            <person name="Fineran P.C."/>
        </authorList>
    </citation>
    <scope>NUCLEOTIDE SEQUENCE</scope>
    <source>
        <strain evidence="8">ATCC 39006</strain>
    </source>
</reference>
<evidence type="ECO:0000313" key="10">
    <source>
        <dbReference type="Proteomes" id="UP000233778"/>
    </source>
</evidence>
<dbReference type="UniPathway" id="UPA00566"/>
<evidence type="ECO:0000313" key="8">
    <source>
        <dbReference type="EMBL" id="AUH03341.1"/>
    </source>
</evidence>
<comment type="pathway">
    <text evidence="6">Bacterial outer membrane biogenesis; enterobacterial common antigen biosynthesis.</text>
</comment>
<evidence type="ECO:0000256" key="4">
    <source>
        <dbReference type="ARBA" id="ARBA00022679"/>
    </source>
</evidence>
<dbReference type="GO" id="GO:0009246">
    <property type="term" value="P:enterobacterial common antigen biosynthetic process"/>
    <property type="evidence" value="ECO:0007669"/>
    <property type="project" value="UniProtKB-UniRule"/>
</dbReference>
<proteinExistence type="inferred from homology"/>
<reference evidence="8 9" key="1">
    <citation type="journal article" date="2013" name="Genome Announc.">
        <title>Draft genome sequence of Serratia sp. strain ATCC 39006, a model bacterium for analysis of the biosynthesis and regulation of prodigiosin, a carbapenem, and gas vesicles.</title>
        <authorList>
            <person name="Fineran P.C."/>
            <person name="Iglesias Cans M.C."/>
            <person name="Ramsay J.P."/>
            <person name="Wilf N.M."/>
            <person name="Cossyleon D."/>
            <person name="McNeil M.B."/>
            <person name="Williamson N.R."/>
            <person name="Monson R.E."/>
            <person name="Becher S.A."/>
            <person name="Stanton J.A."/>
            <person name="Brugger K."/>
            <person name="Brown S.D."/>
            <person name="Salmond G.P."/>
        </authorList>
    </citation>
    <scope>NUCLEOTIDE SEQUENCE [LARGE SCALE GENOMIC DNA]</scope>
    <source>
        <strain evidence="8">ATCC 39006</strain>
        <strain evidence="9">ATCC 39006 / SC 11482</strain>
    </source>
</reference>
<evidence type="ECO:0000256" key="1">
    <source>
        <dbReference type="ARBA" id="ARBA00022475"/>
    </source>
</evidence>
<keyword evidence="5 6" id="KW-0472">Membrane</keyword>
<comment type="function">
    <text evidence="6">Catalyzes the synthesis of Und-PP-GlcNAc-ManNAcA-Fuc4NAc (Lipid III), the third lipid-linked intermediate involved in ECA synthesis.</text>
</comment>
<keyword evidence="4 6" id="KW-0808">Transferase</keyword>
<gene>
    <name evidence="6" type="primary">wecF</name>
    <name evidence="6" type="synonym">rffT</name>
    <name evidence="7" type="ORF">CWC46_03845</name>
    <name evidence="8" type="ORF">Ser39006_003845</name>
</gene>
<evidence type="ECO:0000256" key="3">
    <source>
        <dbReference type="ARBA" id="ARBA00022676"/>
    </source>
</evidence>
<dbReference type="GO" id="GO:0102031">
    <property type="term" value="F:4-acetamido-4,6-dideoxy-D-galactose transferase activity"/>
    <property type="evidence" value="ECO:0007669"/>
    <property type="project" value="UniProtKB-EC"/>
</dbReference>
<keyword evidence="3 6" id="KW-0328">Glycosyltransferase</keyword>
<evidence type="ECO:0000256" key="6">
    <source>
        <dbReference type="HAMAP-Rule" id="MF_01002"/>
    </source>
</evidence>
<dbReference type="EC" id="2.4.1.325" evidence="6"/>